<reference evidence="2" key="1">
    <citation type="submission" date="2022-07" db="EMBL/GenBank/DDBJ databases">
        <title>Genome analysis of Parmales, a sister group of diatoms, reveals the evolutionary specialization of diatoms from phago-mixotrophs to photoautotrophs.</title>
        <authorList>
            <person name="Ban H."/>
            <person name="Sato S."/>
            <person name="Yoshikawa S."/>
            <person name="Kazumasa Y."/>
            <person name="Nakamura Y."/>
            <person name="Ichinomiya M."/>
            <person name="Saitoh K."/>
            <person name="Sato N."/>
            <person name="Blanc-Mathieu R."/>
            <person name="Endo H."/>
            <person name="Kuwata A."/>
            <person name="Ogata H."/>
        </authorList>
    </citation>
    <scope>NUCLEOTIDE SEQUENCE</scope>
</reference>
<proteinExistence type="predicted"/>
<dbReference type="AlphaFoldDB" id="A0A9W7DSH1"/>
<comment type="caution">
    <text evidence="2">The sequence shown here is derived from an EMBL/GenBank/DDBJ whole genome shotgun (WGS) entry which is preliminary data.</text>
</comment>
<dbReference type="EMBL" id="BRXZ01006055">
    <property type="protein sequence ID" value="GMH54619.1"/>
    <property type="molecule type" value="Genomic_DNA"/>
</dbReference>
<dbReference type="Proteomes" id="UP001165082">
    <property type="component" value="Unassembled WGS sequence"/>
</dbReference>
<evidence type="ECO:0000313" key="3">
    <source>
        <dbReference type="Proteomes" id="UP001165082"/>
    </source>
</evidence>
<protein>
    <submittedName>
        <fullName evidence="2">Uncharacterized protein</fullName>
    </submittedName>
</protein>
<accession>A0A9W7DSH1</accession>
<feature type="compositionally biased region" description="Basic and acidic residues" evidence="1">
    <location>
        <begin position="419"/>
        <end position="436"/>
    </location>
</feature>
<evidence type="ECO:0000313" key="2">
    <source>
        <dbReference type="EMBL" id="GMH54619.1"/>
    </source>
</evidence>
<name>A0A9W7DSH1_9STRA</name>
<sequence>MKSTSQYHQRILNADMLSAPNAGANLYDATTKVGPFQAIILLSNSAMRGAFPAFADQADQRQLWERQSNYLADKCGIENLDDLSSLTHWEAQDLVNTLPGNFPANSGGGRISQAIKGYLKYLVRLIKFWVNRYEGDDDPTSPGPNPDSRATHSLLWWYCHLAQWEDEVSITVPKSTDSDALVFGTDFHELQIFLDGFERLMKRQGLIVGACVAFTYNIANDAAAQVLLTSVLAQHQDIIRGIGGFTFVHESIAYIKLHYLTGATRMATSAKLVREFKEYNFSKGKLPYQSHRNQLNYLLKGLDTCGTPMAQHNRREYLLDAISSSDMDKDLDREVFDNTAMNELAQISCVGDDWEERFMTLLGIKYRMWLERMELLKSHPAREKKGEKSHAAVLLALTDKVDALARQGSAKRSFGGGQRDGDSPKRRKGDGTRRNFVDPNTYKEQAEQIQKELTKVKKDFNTGAITKEKRDELRDVIRQRYKPFMTNPTF</sequence>
<feature type="region of interest" description="Disordered" evidence="1">
    <location>
        <begin position="407"/>
        <end position="446"/>
    </location>
</feature>
<organism evidence="2 3">
    <name type="scientific">Triparma retinervis</name>
    <dbReference type="NCBI Taxonomy" id="2557542"/>
    <lineage>
        <taxon>Eukaryota</taxon>
        <taxon>Sar</taxon>
        <taxon>Stramenopiles</taxon>
        <taxon>Ochrophyta</taxon>
        <taxon>Bolidophyceae</taxon>
        <taxon>Parmales</taxon>
        <taxon>Triparmaceae</taxon>
        <taxon>Triparma</taxon>
    </lineage>
</organism>
<evidence type="ECO:0000256" key="1">
    <source>
        <dbReference type="SAM" id="MobiDB-lite"/>
    </source>
</evidence>
<gene>
    <name evidence="2" type="ORF">TrRE_jg11972</name>
</gene>
<keyword evidence="3" id="KW-1185">Reference proteome</keyword>